<reference evidence="2 3" key="1">
    <citation type="submission" date="2018-02" db="EMBL/GenBank/DDBJ databases">
        <title>The genomes of Aspergillus section Nigri reveals drivers in fungal speciation.</title>
        <authorList>
            <consortium name="DOE Joint Genome Institute"/>
            <person name="Vesth T.C."/>
            <person name="Nybo J."/>
            <person name="Theobald S."/>
            <person name="Brandl J."/>
            <person name="Frisvad J.C."/>
            <person name="Nielsen K.F."/>
            <person name="Lyhne E.K."/>
            <person name="Kogle M.E."/>
            <person name="Kuo A."/>
            <person name="Riley R."/>
            <person name="Clum A."/>
            <person name="Nolan M."/>
            <person name="Lipzen A."/>
            <person name="Salamov A."/>
            <person name="Henrissat B."/>
            <person name="Wiebenga A."/>
            <person name="De vries R.P."/>
            <person name="Grigoriev I.V."/>
            <person name="Mortensen U.H."/>
            <person name="Andersen M.R."/>
            <person name="Baker S.E."/>
        </authorList>
    </citation>
    <scope>NUCLEOTIDE SEQUENCE [LARGE SCALE GENOMIC DNA]</scope>
    <source>
        <strain evidence="2 3">CBS 114.80</strain>
    </source>
</reference>
<dbReference type="EMBL" id="KZ825577">
    <property type="protein sequence ID" value="PYI27148.1"/>
    <property type="molecule type" value="Genomic_DNA"/>
</dbReference>
<evidence type="ECO:0000313" key="2">
    <source>
        <dbReference type="EMBL" id="PYI27148.1"/>
    </source>
</evidence>
<accession>A0A2V5HRN2</accession>
<evidence type="ECO:0000313" key="3">
    <source>
        <dbReference type="Proteomes" id="UP000248817"/>
    </source>
</evidence>
<dbReference type="AlphaFoldDB" id="A0A2V5HRN2"/>
<sequence length="157" mass="17737">MKHNIIATAKQTNLTRCMSVNWRKDTNKSGGALRQNGGRRESSLPHSEAETVSRDHTSNIGPFALNLLRFVWPWLKPAASELIEHPCHFFAYPRSRLRVAPQVVTRARAVPLLLFQWTQLSATMRATAGTSLRNQHTPSSIDLPISQSIRLSFCIRH</sequence>
<dbReference type="Proteomes" id="UP000248817">
    <property type="component" value="Unassembled WGS sequence"/>
</dbReference>
<name>A0A2V5HRN2_9EURO</name>
<protein>
    <submittedName>
        <fullName evidence="2">Uncharacterized protein</fullName>
    </submittedName>
</protein>
<gene>
    <name evidence="2" type="ORF">BP00DRAFT_33906</name>
</gene>
<proteinExistence type="predicted"/>
<organism evidence="2 3">
    <name type="scientific">Aspergillus indologenus CBS 114.80</name>
    <dbReference type="NCBI Taxonomy" id="1450541"/>
    <lineage>
        <taxon>Eukaryota</taxon>
        <taxon>Fungi</taxon>
        <taxon>Dikarya</taxon>
        <taxon>Ascomycota</taxon>
        <taxon>Pezizomycotina</taxon>
        <taxon>Eurotiomycetes</taxon>
        <taxon>Eurotiomycetidae</taxon>
        <taxon>Eurotiales</taxon>
        <taxon>Aspergillaceae</taxon>
        <taxon>Aspergillus</taxon>
        <taxon>Aspergillus subgen. Circumdati</taxon>
    </lineage>
</organism>
<keyword evidence="3" id="KW-1185">Reference proteome</keyword>
<evidence type="ECO:0000256" key="1">
    <source>
        <dbReference type="SAM" id="MobiDB-lite"/>
    </source>
</evidence>
<feature type="compositionally biased region" description="Basic and acidic residues" evidence="1">
    <location>
        <begin position="38"/>
        <end position="55"/>
    </location>
</feature>
<feature type="region of interest" description="Disordered" evidence="1">
    <location>
        <begin position="25"/>
        <end position="55"/>
    </location>
</feature>